<dbReference type="Proteomes" id="UP000324222">
    <property type="component" value="Unassembled WGS sequence"/>
</dbReference>
<sequence>MTCKSRCRRRDSVKKRASSAKGSLLPLSTLPSESNLFIGHCWGGSVRVMAGPLHLTHVFSVTASPLALRNDHLKSVWKRDTRKA</sequence>
<feature type="compositionally biased region" description="Basic residues" evidence="1">
    <location>
        <begin position="1"/>
        <end position="18"/>
    </location>
</feature>
<dbReference type="EMBL" id="VSRR010000947">
    <property type="protein sequence ID" value="MPC21157.1"/>
    <property type="molecule type" value="Genomic_DNA"/>
</dbReference>
<name>A0A5B7DIZ3_PORTR</name>
<keyword evidence="3" id="KW-1185">Reference proteome</keyword>
<comment type="caution">
    <text evidence="2">The sequence shown here is derived from an EMBL/GenBank/DDBJ whole genome shotgun (WGS) entry which is preliminary data.</text>
</comment>
<organism evidence="2 3">
    <name type="scientific">Portunus trituberculatus</name>
    <name type="common">Swimming crab</name>
    <name type="synonym">Neptunus trituberculatus</name>
    <dbReference type="NCBI Taxonomy" id="210409"/>
    <lineage>
        <taxon>Eukaryota</taxon>
        <taxon>Metazoa</taxon>
        <taxon>Ecdysozoa</taxon>
        <taxon>Arthropoda</taxon>
        <taxon>Crustacea</taxon>
        <taxon>Multicrustacea</taxon>
        <taxon>Malacostraca</taxon>
        <taxon>Eumalacostraca</taxon>
        <taxon>Eucarida</taxon>
        <taxon>Decapoda</taxon>
        <taxon>Pleocyemata</taxon>
        <taxon>Brachyura</taxon>
        <taxon>Eubrachyura</taxon>
        <taxon>Portunoidea</taxon>
        <taxon>Portunidae</taxon>
        <taxon>Portuninae</taxon>
        <taxon>Portunus</taxon>
    </lineage>
</organism>
<accession>A0A5B7DIZ3</accession>
<gene>
    <name evidence="2" type="ORF">E2C01_014132</name>
</gene>
<reference evidence="2 3" key="1">
    <citation type="submission" date="2019-05" db="EMBL/GenBank/DDBJ databases">
        <title>Another draft genome of Portunus trituberculatus and its Hox gene families provides insights of decapod evolution.</title>
        <authorList>
            <person name="Jeong J.-H."/>
            <person name="Song I."/>
            <person name="Kim S."/>
            <person name="Choi T."/>
            <person name="Kim D."/>
            <person name="Ryu S."/>
            <person name="Kim W."/>
        </authorList>
    </citation>
    <scope>NUCLEOTIDE SEQUENCE [LARGE SCALE GENOMIC DNA]</scope>
    <source>
        <tissue evidence="2">Muscle</tissue>
    </source>
</reference>
<evidence type="ECO:0000313" key="3">
    <source>
        <dbReference type="Proteomes" id="UP000324222"/>
    </source>
</evidence>
<dbReference type="AlphaFoldDB" id="A0A5B7DIZ3"/>
<feature type="region of interest" description="Disordered" evidence="1">
    <location>
        <begin position="1"/>
        <end position="21"/>
    </location>
</feature>
<evidence type="ECO:0000256" key="1">
    <source>
        <dbReference type="SAM" id="MobiDB-lite"/>
    </source>
</evidence>
<evidence type="ECO:0000313" key="2">
    <source>
        <dbReference type="EMBL" id="MPC21157.1"/>
    </source>
</evidence>
<proteinExistence type="predicted"/>
<protein>
    <submittedName>
        <fullName evidence="2">Uncharacterized protein</fullName>
    </submittedName>
</protein>